<gene>
    <name evidence="2" type="ORF">NE237_026338</name>
</gene>
<protein>
    <submittedName>
        <fullName evidence="2">Uncharacterized protein</fullName>
    </submittedName>
</protein>
<sequence>MPNRRRLPNFSKEKKTQTLDLNPKSLPPRQIPSTVELQFFGVRFSSSVSVTFANPTASAFFNVVSFFWWEKQGLLHSSDTLTVLQPSELLRQRSLLIFLC</sequence>
<name>A0A9Q0H3K1_9MAGN</name>
<keyword evidence="3" id="KW-1185">Reference proteome</keyword>
<evidence type="ECO:0000313" key="2">
    <source>
        <dbReference type="EMBL" id="KAJ4959227.1"/>
    </source>
</evidence>
<organism evidence="2 3">
    <name type="scientific">Protea cynaroides</name>
    <dbReference type="NCBI Taxonomy" id="273540"/>
    <lineage>
        <taxon>Eukaryota</taxon>
        <taxon>Viridiplantae</taxon>
        <taxon>Streptophyta</taxon>
        <taxon>Embryophyta</taxon>
        <taxon>Tracheophyta</taxon>
        <taxon>Spermatophyta</taxon>
        <taxon>Magnoliopsida</taxon>
        <taxon>Proteales</taxon>
        <taxon>Proteaceae</taxon>
        <taxon>Protea</taxon>
    </lineage>
</organism>
<feature type="region of interest" description="Disordered" evidence="1">
    <location>
        <begin position="1"/>
        <end position="25"/>
    </location>
</feature>
<evidence type="ECO:0000313" key="3">
    <source>
        <dbReference type="Proteomes" id="UP001141806"/>
    </source>
</evidence>
<reference evidence="2" key="1">
    <citation type="journal article" date="2023" name="Plant J.">
        <title>The genome of the king protea, Protea cynaroides.</title>
        <authorList>
            <person name="Chang J."/>
            <person name="Duong T.A."/>
            <person name="Schoeman C."/>
            <person name="Ma X."/>
            <person name="Roodt D."/>
            <person name="Barker N."/>
            <person name="Li Z."/>
            <person name="Van de Peer Y."/>
            <person name="Mizrachi E."/>
        </authorList>
    </citation>
    <scope>NUCLEOTIDE SEQUENCE</scope>
    <source>
        <tissue evidence="2">Young leaves</tissue>
    </source>
</reference>
<evidence type="ECO:0000256" key="1">
    <source>
        <dbReference type="SAM" id="MobiDB-lite"/>
    </source>
</evidence>
<dbReference type="EMBL" id="JAMYWD010000010">
    <property type="protein sequence ID" value="KAJ4959227.1"/>
    <property type="molecule type" value="Genomic_DNA"/>
</dbReference>
<comment type="caution">
    <text evidence="2">The sequence shown here is derived from an EMBL/GenBank/DDBJ whole genome shotgun (WGS) entry which is preliminary data.</text>
</comment>
<proteinExistence type="predicted"/>
<dbReference type="AlphaFoldDB" id="A0A9Q0H3K1"/>
<dbReference type="Proteomes" id="UP001141806">
    <property type="component" value="Unassembled WGS sequence"/>
</dbReference>
<accession>A0A9Q0H3K1</accession>